<dbReference type="Gene3D" id="4.10.410.10">
    <property type="entry name" value="Pancreatic trypsin inhibitor Kunitz domain"/>
    <property type="match status" value="1"/>
</dbReference>
<organism evidence="6 7">
    <name type="scientific">Gryllus longicercus</name>
    <dbReference type="NCBI Taxonomy" id="2509291"/>
    <lineage>
        <taxon>Eukaryota</taxon>
        <taxon>Metazoa</taxon>
        <taxon>Ecdysozoa</taxon>
        <taxon>Arthropoda</taxon>
        <taxon>Hexapoda</taxon>
        <taxon>Insecta</taxon>
        <taxon>Pterygota</taxon>
        <taxon>Neoptera</taxon>
        <taxon>Polyneoptera</taxon>
        <taxon>Orthoptera</taxon>
        <taxon>Ensifera</taxon>
        <taxon>Gryllidea</taxon>
        <taxon>Grylloidea</taxon>
        <taxon>Gryllidae</taxon>
        <taxon>Gryllinae</taxon>
        <taxon>Gryllus</taxon>
    </lineage>
</organism>
<sequence>MSRWAVAIAGTVFVAVSVLVTAAGWTQPKECLLPLKIGPCKALIRRYAYFQSSGTCEMFLFGGCQPNLNNFKTKEACEQRCIDIVHES</sequence>
<keyword evidence="3" id="KW-1015">Disulfide bond</keyword>
<dbReference type="SMART" id="SM00131">
    <property type="entry name" value="KU"/>
    <property type="match status" value="1"/>
</dbReference>
<dbReference type="CDD" id="cd00109">
    <property type="entry name" value="Kunitz-type"/>
    <property type="match status" value="1"/>
</dbReference>
<dbReference type="PANTHER" id="PTHR10083:SF374">
    <property type="entry name" value="BPTI_KUNITZ INHIBITOR DOMAIN-CONTAINING PROTEIN"/>
    <property type="match status" value="1"/>
</dbReference>
<dbReference type="InterPro" id="IPR002223">
    <property type="entry name" value="Kunitz_BPTI"/>
</dbReference>
<accession>A0AAN9VHR2</accession>
<evidence type="ECO:0000259" key="5">
    <source>
        <dbReference type="PROSITE" id="PS50279"/>
    </source>
</evidence>
<dbReference type="EMBL" id="JAZDUA010000186">
    <property type="protein sequence ID" value="KAK7865120.1"/>
    <property type="molecule type" value="Genomic_DNA"/>
</dbReference>
<feature type="signal peptide" evidence="4">
    <location>
        <begin position="1"/>
        <end position="22"/>
    </location>
</feature>
<keyword evidence="7" id="KW-1185">Reference proteome</keyword>
<dbReference type="GO" id="GO:0005615">
    <property type="term" value="C:extracellular space"/>
    <property type="evidence" value="ECO:0007669"/>
    <property type="project" value="TreeGrafter"/>
</dbReference>
<gene>
    <name evidence="6" type="ORF">R5R35_014649</name>
</gene>
<evidence type="ECO:0000256" key="1">
    <source>
        <dbReference type="ARBA" id="ARBA00022690"/>
    </source>
</evidence>
<name>A0AAN9VHR2_9ORTH</name>
<dbReference type="GO" id="GO:0004867">
    <property type="term" value="F:serine-type endopeptidase inhibitor activity"/>
    <property type="evidence" value="ECO:0007669"/>
    <property type="project" value="UniProtKB-KW"/>
</dbReference>
<dbReference type="InterPro" id="IPR020901">
    <property type="entry name" value="Prtase_inh_Kunz-CS"/>
</dbReference>
<feature type="domain" description="BPTI/Kunitz inhibitor" evidence="5">
    <location>
        <begin position="31"/>
        <end position="81"/>
    </location>
</feature>
<dbReference type="InterPro" id="IPR036880">
    <property type="entry name" value="Kunitz_BPTI_sf"/>
</dbReference>
<evidence type="ECO:0000313" key="6">
    <source>
        <dbReference type="EMBL" id="KAK7865120.1"/>
    </source>
</evidence>
<evidence type="ECO:0000313" key="7">
    <source>
        <dbReference type="Proteomes" id="UP001378592"/>
    </source>
</evidence>
<dbReference type="PROSITE" id="PS00280">
    <property type="entry name" value="BPTI_KUNITZ_1"/>
    <property type="match status" value="1"/>
</dbReference>
<evidence type="ECO:0000256" key="3">
    <source>
        <dbReference type="ARBA" id="ARBA00023157"/>
    </source>
</evidence>
<keyword evidence="2" id="KW-0722">Serine protease inhibitor</keyword>
<feature type="chain" id="PRO_5042840159" description="BPTI/Kunitz inhibitor domain-containing protein" evidence="4">
    <location>
        <begin position="23"/>
        <end position="88"/>
    </location>
</feature>
<dbReference type="PRINTS" id="PR00759">
    <property type="entry name" value="BASICPTASE"/>
</dbReference>
<keyword evidence="1" id="KW-0646">Protease inhibitor</keyword>
<comment type="caution">
    <text evidence="6">The sequence shown here is derived from an EMBL/GenBank/DDBJ whole genome shotgun (WGS) entry which is preliminary data.</text>
</comment>
<dbReference type="AlphaFoldDB" id="A0AAN9VHR2"/>
<proteinExistence type="predicted"/>
<dbReference type="PANTHER" id="PTHR10083">
    <property type="entry name" value="KUNITZ-TYPE PROTEASE INHIBITOR-RELATED"/>
    <property type="match status" value="1"/>
</dbReference>
<protein>
    <recommendedName>
        <fullName evidence="5">BPTI/Kunitz inhibitor domain-containing protein</fullName>
    </recommendedName>
</protein>
<evidence type="ECO:0000256" key="4">
    <source>
        <dbReference type="SAM" id="SignalP"/>
    </source>
</evidence>
<reference evidence="6 7" key="1">
    <citation type="submission" date="2024-03" db="EMBL/GenBank/DDBJ databases">
        <title>The genome assembly and annotation of the cricket Gryllus longicercus Weissman &amp; Gray.</title>
        <authorList>
            <person name="Szrajer S."/>
            <person name="Gray D."/>
            <person name="Ylla G."/>
        </authorList>
    </citation>
    <scope>NUCLEOTIDE SEQUENCE [LARGE SCALE GENOMIC DNA]</scope>
    <source>
        <strain evidence="6">DAG 2021-001</strain>
        <tissue evidence="6">Whole body minus gut</tissue>
    </source>
</reference>
<dbReference type="Proteomes" id="UP001378592">
    <property type="component" value="Unassembled WGS sequence"/>
</dbReference>
<dbReference type="Pfam" id="PF00014">
    <property type="entry name" value="Kunitz_BPTI"/>
    <property type="match status" value="1"/>
</dbReference>
<dbReference type="SUPFAM" id="SSF57362">
    <property type="entry name" value="BPTI-like"/>
    <property type="match status" value="1"/>
</dbReference>
<keyword evidence="4" id="KW-0732">Signal</keyword>
<evidence type="ECO:0000256" key="2">
    <source>
        <dbReference type="ARBA" id="ARBA00022900"/>
    </source>
</evidence>
<dbReference type="InterPro" id="IPR050098">
    <property type="entry name" value="TFPI/VKTCI-like"/>
</dbReference>
<dbReference type="PROSITE" id="PS50279">
    <property type="entry name" value="BPTI_KUNITZ_2"/>
    <property type="match status" value="1"/>
</dbReference>